<gene>
    <name evidence="1" type="ORF">CKW00_05890</name>
</gene>
<protein>
    <submittedName>
        <fullName evidence="1">Uncharacterized protein</fullName>
    </submittedName>
</protein>
<name>A0ABX4HT59_9BACI</name>
<reference evidence="1 2" key="1">
    <citation type="submission" date="2017-08" db="EMBL/GenBank/DDBJ databases">
        <title>Salimicrobium alkalisoli sp. nov., isolated from saline alkaline soil.</title>
        <authorList>
            <person name="Zhang G."/>
            <person name="Xiong Q."/>
        </authorList>
    </citation>
    <scope>NUCLEOTIDE SEQUENCE [LARGE SCALE GENOMIC DNA]</scope>
    <source>
        <strain evidence="1 2">WN024</strain>
    </source>
</reference>
<sequence length="67" mass="7862">MQLDKEKRKLPFRSSGLSWRFAFQAAFPEKEATAWTADFWVVKLDKEKRRLPFRSAGVCRSGNVEKK</sequence>
<evidence type="ECO:0000313" key="1">
    <source>
        <dbReference type="EMBL" id="PBB06017.1"/>
    </source>
</evidence>
<dbReference type="EMBL" id="NSGH01000007">
    <property type="protein sequence ID" value="PBB06017.1"/>
    <property type="molecule type" value="Genomic_DNA"/>
</dbReference>
<evidence type="ECO:0000313" key="2">
    <source>
        <dbReference type="Proteomes" id="UP000217561"/>
    </source>
</evidence>
<dbReference type="Proteomes" id="UP000217561">
    <property type="component" value="Unassembled WGS sequence"/>
</dbReference>
<proteinExistence type="predicted"/>
<organism evidence="1 2">
    <name type="scientific">Salimicrobium humidisoli</name>
    <dbReference type="NCBI Taxonomy" id="2029857"/>
    <lineage>
        <taxon>Bacteria</taxon>
        <taxon>Bacillati</taxon>
        <taxon>Bacillota</taxon>
        <taxon>Bacilli</taxon>
        <taxon>Bacillales</taxon>
        <taxon>Bacillaceae</taxon>
        <taxon>Salimicrobium</taxon>
    </lineage>
</organism>
<accession>A0ABX4HT59</accession>
<keyword evidence="2" id="KW-1185">Reference proteome</keyword>
<comment type="caution">
    <text evidence="1">The sequence shown here is derived from an EMBL/GenBank/DDBJ whole genome shotgun (WGS) entry which is preliminary data.</text>
</comment>